<dbReference type="InterPro" id="IPR000182">
    <property type="entry name" value="GNAT_dom"/>
</dbReference>
<dbReference type="PANTHER" id="PTHR43877">
    <property type="entry name" value="AMINOALKYLPHOSPHONATE N-ACETYLTRANSFERASE-RELATED-RELATED"/>
    <property type="match status" value="1"/>
</dbReference>
<sequence length="165" mass="18033">MLIRPGADSDADAVAALHTASWRTAYVGIMPAAYLDGALVDDHKTMWHDRLTAEVAPGSLFVAESDSELCGFIYLALQPDGRVLIDNLHVSPTLKRGGIGTLLLHHGFDWAAAEFPQHPVYLEVLEANTAAIAFYERHGGLASAPRTAHFPRGFDVQELEITWTR</sequence>
<dbReference type="SUPFAM" id="SSF55729">
    <property type="entry name" value="Acyl-CoA N-acyltransferases (Nat)"/>
    <property type="match status" value="1"/>
</dbReference>
<dbReference type="PROSITE" id="PS51186">
    <property type="entry name" value="GNAT"/>
    <property type="match status" value="1"/>
</dbReference>
<accession>A0ABX8CZ13</accession>
<evidence type="ECO:0000259" key="3">
    <source>
        <dbReference type="PROSITE" id="PS51186"/>
    </source>
</evidence>
<protein>
    <submittedName>
        <fullName evidence="4">GNAT family N-acetyltransferase</fullName>
    </submittedName>
</protein>
<dbReference type="Pfam" id="PF00583">
    <property type="entry name" value="Acetyltransf_1"/>
    <property type="match status" value="1"/>
</dbReference>
<keyword evidence="5" id="KW-1185">Reference proteome</keyword>
<proteinExistence type="predicted"/>
<dbReference type="InterPro" id="IPR050832">
    <property type="entry name" value="Bact_Acetyltransf"/>
</dbReference>
<keyword evidence="2" id="KW-0012">Acyltransferase</keyword>
<dbReference type="EMBL" id="CP074371">
    <property type="protein sequence ID" value="QVI25145.1"/>
    <property type="molecule type" value="Genomic_DNA"/>
</dbReference>
<feature type="domain" description="N-acetyltransferase" evidence="3">
    <location>
        <begin position="1"/>
        <end position="165"/>
    </location>
</feature>
<dbReference type="Proteomes" id="UP000683310">
    <property type="component" value="Chromosome"/>
</dbReference>
<evidence type="ECO:0000313" key="5">
    <source>
        <dbReference type="Proteomes" id="UP000683310"/>
    </source>
</evidence>
<evidence type="ECO:0000313" key="4">
    <source>
        <dbReference type="EMBL" id="QVI25145.1"/>
    </source>
</evidence>
<dbReference type="CDD" id="cd04301">
    <property type="entry name" value="NAT_SF"/>
    <property type="match status" value="1"/>
</dbReference>
<dbReference type="InterPro" id="IPR016181">
    <property type="entry name" value="Acyl_CoA_acyltransferase"/>
</dbReference>
<name>A0ABX8CZ13_9NOCA</name>
<dbReference type="PANTHER" id="PTHR43877:SF1">
    <property type="entry name" value="ACETYLTRANSFERASE"/>
    <property type="match status" value="1"/>
</dbReference>
<organism evidence="4 5">
    <name type="scientific">Nocardia tengchongensis</name>
    <dbReference type="NCBI Taxonomy" id="2055889"/>
    <lineage>
        <taxon>Bacteria</taxon>
        <taxon>Bacillati</taxon>
        <taxon>Actinomycetota</taxon>
        <taxon>Actinomycetes</taxon>
        <taxon>Mycobacteriales</taxon>
        <taxon>Nocardiaceae</taxon>
        <taxon>Nocardia</taxon>
    </lineage>
</organism>
<evidence type="ECO:0000256" key="1">
    <source>
        <dbReference type="ARBA" id="ARBA00022679"/>
    </source>
</evidence>
<evidence type="ECO:0000256" key="2">
    <source>
        <dbReference type="ARBA" id="ARBA00023315"/>
    </source>
</evidence>
<keyword evidence="1" id="KW-0808">Transferase</keyword>
<dbReference type="Gene3D" id="3.40.630.30">
    <property type="match status" value="1"/>
</dbReference>
<gene>
    <name evidence="4" type="ORF">KHQ06_26495</name>
</gene>
<reference evidence="4 5" key="1">
    <citation type="submission" date="2021-04" db="EMBL/GenBank/DDBJ databases">
        <title>Nocardia tengchongensis.</title>
        <authorList>
            <person name="Zhuang k."/>
            <person name="Ran Y."/>
            <person name="Li W."/>
        </authorList>
    </citation>
    <scope>NUCLEOTIDE SEQUENCE [LARGE SCALE GENOMIC DNA]</scope>
    <source>
        <strain evidence="4 5">CFH S0057</strain>
    </source>
</reference>